<feature type="compositionally biased region" description="Polar residues" evidence="1">
    <location>
        <begin position="41"/>
        <end position="56"/>
    </location>
</feature>
<sequence length="527" mass="60006">MGLQERTSTFLIRITDDDNDNLDIYATKGGNIIDVDLTTTASLPTGESSSRKTSGPINEPDLGQKLTSKLTGTALGVRIMRQKEEAQEEKTKPSHRVKRDTSLINREGILQAKAGKGQANPLKKPEKETYARGWDQTTHHDTGMQIEKEVSAGSAETPSQRRRDTRELIQSYVTCSRKRQQEIKEEWNTVDRESRMSYTRFKELYDLESDHDLGGHCKSKKHRSNDEDDLSQPWLCDDTDPFTARIQNFEVPKRTRMPVNVKTYDGTGDPDDHLRIFQAAEKIERWAMPTWCHMELLTTKEVHKGSCGNSSHQTEGRRVDGSFHGKIQSGKYACQRSTIVHENIRIHARNHQPRSNKKLNDNIPKSVDEMMSVTTAFLRGEVVAANQSKKKAPPAWKHHETSHRPNFDKRLDFKNQHKSNRRQDRFTPLTKTPKEILAMDTVKFKAPPPMTGPAENRNKNKFCEFHGDKGHSTDECIHLRRQIEEAVKSGQLSHLVKEIKQGGKRGEHAKAAKKAESWAQNGKGHTK</sequence>
<evidence type="ECO:0008006" key="4">
    <source>
        <dbReference type="Google" id="ProtNLM"/>
    </source>
</evidence>
<feature type="compositionally biased region" description="Basic and acidic residues" evidence="1">
    <location>
        <begin position="397"/>
        <end position="407"/>
    </location>
</feature>
<keyword evidence="3" id="KW-1185">Reference proteome</keyword>
<organism evidence="2 3">
    <name type="scientific">Tanacetum coccineum</name>
    <dbReference type="NCBI Taxonomy" id="301880"/>
    <lineage>
        <taxon>Eukaryota</taxon>
        <taxon>Viridiplantae</taxon>
        <taxon>Streptophyta</taxon>
        <taxon>Embryophyta</taxon>
        <taxon>Tracheophyta</taxon>
        <taxon>Spermatophyta</taxon>
        <taxon>Magnoliopsida</taxon>
        <taxon>eudicotyledons</taxon>
        <taxon>Gunneridae</taxon>
        <taxon>Pentapetalae</taxon>
        <taxon>asterids</taxon>
        <taxon>campanulids</taxon>
        <taxon>Asterales</taxon>
        <taxon>Asteraceae</taxon>
        <taxon>Asteroideae</taxon>
        <taxon>Anthemideae</taxon>
        <taxon>Anthemidinae</taxon>
        <taxon>Tanacetum</taxon>
    </lineage>
</organism>
<feature type="compositionally biased region" description="Basic and acidic residues" evidence="1">
    <location>
        <begin position="83"/>
        <end position="92"/>
    </location>
</feature>
<reference evidence="2" key="1">
    <citation type="journal article" date="2022" name="Int. J. Mol. Sci.">
        <title>Draft Genome of Tanacetum Coccineum: Genomic Comparison of Closely Related Tanacetum-Family Plants.</title>
        <authorList>
            <person name="Yamashiro T."/>
            <person name="Shiraishi A."/>
            <person name="Nakayama K."/>
            <person name="Satake H."/>
        </authorList>
    </citation>
    <scope>NUCLEOTIDE SEQUENCE</scope>
</reference>
<feature type="region of interest" description="Disordered" evidence="1">
    <location>
        <begin position="388"/>
        <end position="407"/>
    </location>
</feature>
<protein>
    <recommendedName>
        <fullName evidence="4">Reverse transcriptase domain-containing protein</fullName>
    </recommendedName>
</protein>
<dbReference type="Proteomes" id="UP001151760">
    <property type="component" value="Unassembled WGS sequence"/>
</dbReference>
<dbReference type="PANTHER" id="PTHR33223">
    <property type="entry name" value="CCHC-TYPE DOMAIN-CONTAINING PROTEIN"/>
    <property type="match status" value="1"/>
</dbReference>
<gene>
    <name evidence="2" type="ORF">Tco_1113471</name>
</gene>
<dbReference type="PANTHER" id="PTHR33223:SF11">
    <property type="entry name" value="ELEMENT PROTEIN, PUTATIVE-RELATED"/>
    <property type="match status" value="1"/>
</dbReference>
<evidence type="ECO:0000313" key="2">
    <source>
        <dbReference type="EMBL" id="GJU03133.1"/>
    </source>
</evidence>
<feature type="region of interest" description="Disordered" evidence="1">
    <location>
        <begin position="41"/>
        <end position="64"/>
    </location>
</feature>
<evidence type="ECO:0000256" key="1">
    <source>
        <dbReference type="SAM" id="MobiDB-lite"/>
    </source>
</evidence>
<feature type="region of interest" description="Disordered" evidence="1">
    <location>
        <begin position="83"/>
        <end position="144"/>
    </location>
</feature>
<accession>A0ABQ5IV03</accession>
<comment type="caution">
    <text evidence="2">The sequence shown here is derived from an EMBL/GenBank/DDBJ whole genome shotgun (WGS) entry which is preliminary data.</text>
</comment>
<feature type="region of interest" description="Disordered" evidence="1">
    <location>
        <begin position="500"/>
        <end position="527"/>
    </location>
</feature>
<name>A0ABQ5IV03_9ASTR</name>
<proteinExistence type="predicted"/>
<feature type="compositionally biased region" description="Basic and acidic residues" evidence="1">
    <location>
        <begin position="500"/>
        <end position="516"/>
    </location>
</feature>
<evidence type="ECO:0000313" key="3">
    <source>
        <dbReference type="Proteomes" id="UP001151760"/>
    </source>
</evidence>
<dbReference type="EMBL" id="BQNB010021123">
    <property type="protein sequence ID" value="GJU03133.1"/>
    <property type="molecule type" value="Genomic_DNA"/>
</dbReference>
<reference evidence="2" key="2">
    <citation type="submission" date="2022-01" db="EMBL/GenBank/DDBJ databases">
        <authorList>
            <person name="Yamashiro T."/>
            <person name="Shiraishi A."/>
            <person name="Satake H."/>
            <person name="Nakayama K."/>
        </authorList>
    </citation>
    <scope>NUCLEOTIDE SEQUENCE</scope>
</reference>